<protein>
    <submittedName>
        <fullName evidence="5">Substrate-binding domain-containing protein</fullName>
    </submittedName>
</protein>
<dbReference type="Pfam" id="PF08220">
    <property type="entry name" value="HTH_DeoR"/>
    <property type="match status" value="1"/>
</dbReference>
<proteinExistence type="predicted"/>
<dbReference type="GO" id="GO:0000976">
    <property type="term" value="F:transcription cis-regulatory region binding"/>
    <property type="evidence" value="ECO:0007669"/>
    <property type="project" value="TreeGrafter"/>
</dbReference>
<dbReference type="InterPro" id="IPR028082">
    <property type="entry name" value="Peripla_BP_I"/>
</dbReference>
<dbReference type="GO" id="GO:0003700">
    <property type="term" value="F:DNA-binding transcription factor activity"/>
    <property type="evidence" value="ECO:0007669"/>
    <property type="project" value="InterPro"/>
</dbReference>
<dbReference type="InterPro" id="IPR036390">
    <property type="entry name" value="WH_DNA-bd_sf"/>
</dbReference>
<dbReference type="SMART" id="SM00420">
    <property type="entry name" value="HTH_DEOR"/>
    <property type="match status" value="1"/>
</dbReference>
<dbReference type="AlphaFoldDB" id="A0A7M1SW47"/>
<dbReference type="KEGG" id="halt:IM660_02410"/>
<keyword evidence="2" id="KW-0238">DNA-binding</keyword>
<dbReference type="Gene3D" id="3.40.50.2300">
    <property type="match status" value="2"/>
</dbReference>
<dbReference type="RefSeq" id="WP_193497849.1">
    <property type="nucleotide sequence ID" value="NZ_CP063169.1"/>
</dbReference>
<dbReference type="CDD" id="cd06267">
    <property type="entry name" value="PBP1_LacI_sugar_binding-like"/>
    <property type="match status" value="1"/>
</dbReference>
<evidence type="ECO:0000259" key="4">
    <source>
        <dbReference type="PROSITE" id="PS51000"/>
    </source>
</evidence>
<reference evidence="5 6" key="1">
    <citation type="submission" date="2020-10" db="EMBL/GenBank/DDBJ databases">
        <title>Haloactinobacterium sp. RN3S43, a bacterium isolated from saline soil.</title>
        <authorList>
            <person name="Sun J.-Q."/>
        </authorList>
    </citation>
    <scope>NUCLEOTIDE SEQUENCE [LARGE SCALE GENOMIC DNA]</scope>
    <source>
        <strain evidence="5 6">RN3S43</strain>
    </source>
</reference>
<name>A0A7M1SW47_9MICO</name>
<dbReference type="PANTHER" id="PTHR30146:SF155">
    <property type="entry name" value="ALANINE RACEMASE"/>
    <property type="match status" value="1"/>
</dbReference>
<keyword evidence="1" id="KW-0805">Transcription regulation</keyword>
<evidence type="ECO:0000313" key="6">
    <source>
        <dbReference type="Proteomes" id="UP000593758"/>
    </source>
</evidence>
<dbReference type="Proteomes" id="UP000593758">
    <property type="component" value="Chromosome"/>
</dbReference>
<dbReference type="PROSITE" id="PS00894">
    <property type="entry name" value="HTH_DEOR_1"/>
    <property type="match status" value="1"/>
</dbReference>
<evidence type="ECO:0000313" key="5">
    <source>
        <dbReference type="EMBL" id="QOR71184.1"/>
    </source>
</evidence>
<gene>
    <name evidence="5" type="ORF">IM660_02410</name>
</gene>
<evidence type="ECO:0000256" key="3">
    <source>
        <dbReference type="ARBA" id="ARBA00023163"/>
    </source>
</evidence>
<dbReference type="SUPFAM" id="SSF46785">
    <property type="entry name" value="Winged helix' DNA-binding domain"/>
    <property type="match status" value="1"/>
</dbReference>
<dbReference type="PROSITE" id="PS51000">
    <property type="entry name" value="HTH_DEOR_2"/>
    <property type="match status" value="1"/>
</dbReference>
<organism evidence="5 6">
    <name type="scientific">Ruania alkalisoli</name>
    <dbReference type="NCBI Taxonomy" id="2779775"/>
    <lineage>
        <taxon>Bacteria</taxon>
        <taxon>Bacillati</taxon>
        <taxon>Actinomycetota</taxon>
        <taxon>Actinomycetes</taxon>
        <taxon>Micrococcales</taxon>
        <taxon>Ruaniaceae</taxon>
        <taxon>Ruania</taxon>
    </lineage>
</organism>
<feature type="domain" description="HTH deoR-type" evidence="4">
    <location>
        <begin position="3"/>
        <end position="58"/>
    </location>
</feature>
<accession>A0A7M1SW47</accession>
<dbReference type="InterPro" id="IPR001034">
    <property type="entry name" value="DeoR_HTH"/>
</dbReference>
<dbReference type="InterPro" id="IPR046335">
    <property type="entry name" value="LacI/GalR-like_sensor"/>
</dbReference>
<keyword evidence="6" id="KW-1185">Reference proteome</keyword>
<dbReference type="PRINTS" id="PR00037">
    <property type="entry name" value="HTHLACR"/>
</dbReference>
<keyword evidence="3" id="KW-0804">Transcription</keyword>
<dbReference type="InterPro" id="IPR018356">
    <property type="entry name" value="Tscrpt_reg_HTH_DeoR_CS"/>
</dbReference>
<dbReference type="PANTHER" id="PTHR30146">
    <property type="entry name" value="LACI-RELATED TRANSCRIPTIONAL REPRESSOR"/>
    <property type="match status" value="1"/>
</dbReference>
<dbReference type="SUPFAM" id="SSF53822">
    <property type="entry name" value="Periplasmic binding protein-like I"/>
    <property type="match status" value="1"/>
</dbReference>
<dbReference type="Pfam" id="PF13377">
    <property type="entry name" value="Peripla_BP_3"/>
    <property type="match status" value="1"/>
</dbReference>
<dbReference type="EMBL" id="CP063169">
    <property type="protein sequence ID" value="QOR71184.1"/>
    <property type="molecule type" value="Genomic_DNA"/>
</dbReference>
<evidence type="ECO:0000256" key="1">
    <source>
        <dbReference type="ARBA" id="ARBA00023015"/>
    </source>
</evidence>
<sequence>MLPTERRARLLRELRVHGTVRTEEFALRVGASGMTLRRDLAELEQQGLLRRVHGGAVSSSEPATSPRSSAPVATIGMVIPSASYYFPDVIRGAQAAITAAGSRMILAVSEYSPTREREQITRLLDRGVDGLLVAPASHATEDPETYRLLANAPAAVVVLERSLEGSPWQGELDVVRCDHEVGGQRAATHLLESGCTRLLVATRRGPTAPLVRAGARQVAQAAGLKLEVLTLPPATAPGAELHQALAAIADRARTGDVDGVIVVPDEVAIGLVDLAEDAGLAVPGDLAVVAYDDEVAALCATPLTAVAPPRRDAGTSGAELCLRRVMARLRSDVAPARSNLALSPALKIRETTIS</sequence>
<evidence type="ECO:0000256" key="2">
    <source>
        <dbReference type="ARBA" id="ARBA00023125"/>
    </source>
</evidence>